<evidence type="ECO:0000313" key="2">
    <source>
        <dbReference type="Proteomes" id="UP001183202"/>
    </source>
</evidence>
<sequence length="51" mass="5570">MPSANRMTTAAAIDADELKGRYAALGDYTVSFEAFKQDVDPAPYFVGMIRP</sequence>
<evidence type="ECO:0000313" key="1">
    <source>
        <dbReference type="EMBL" id="MDT0353810.1"/>
    </source>
</evidence>
<accession>A0ABU2NIL0</accession>
<comment type="caution">
    <text evidence="1">The sequence shown here is derived from an EMBL/GenBank/DDBJ whole genome shotgun (WGS) entry which is preliminary data.</text>
</comment>
<dbReference type="EMBL" id="JAVREJ010000046">
    <property type="protein sequence ID" value="MDT0353810.1"/>
    <property type="molecule type" value="Genomic_DNA"/>
</dbReference>
<name>A0ABU2NIL0_9PSEU</name>
<dbReference type="RefSeq" id="WP_311560322.1">
    <property type="nucleotide sequence ID" value="NZ_JAVREJ010000046.1"/>
</dbReference>
<protein>
    <submittedName>
        <fullName evidence="1">Uncharacterized protein</fullName>
    </submittedName>
</protein>
<dbReference type="Proteomes" id="UP001183202">
    <property type="component" value="Unassembled WGS sequence"/>
</dbReference>
<gene>
    <name evidence="1" type="ORF">RM445_30415</name>
</gene>
<keyword evidence="2" id="KW-1185">Reference proteome</keyword>
<reference evidence="2" key="1">
    <citation type="submission" date="2023-07" db="EMBL/GenBank/DDBJ databases">
        <title>30 novel species of actinomycetes from the DSMZ collection.</title>
        <authorList>
            <person name="Nouioui I."/>
        </authorList>
    </citation>
    <scope>NUCLEOTIDE SEQUENCE [LARGE SCALE GENOMIC DNA]</scope>
    <source>
        <strain evidence="2">DSM 45834</strain>
    </source>
</reference>
<organism evidence="1 2">
    <name type="scientific">Pseudonocardia charpentierae</name>
    <dbReference type="NCBI Taxonomy" id="3075545"/>
    <lineage>
        <taxon>Bacteria</taxon>
        <taxon>Bacillati</taxon>
        <taxon>Actinomycetota</taxon>
        <taxon>Actinomycetes</taxon>
        <taxon>Pseudonocardiales</taxon>
        <taxon>Pseudonocardiaceae</taxon>
        <taxon>Pseudonocardia</taxon>
    </lineage>
</organism>
<proteinExistence type="predicted"/>